<organism evidence="3 4">
    <name type="scientific">Hydrogenovibrio marinus</name>
    <dbReference type="NCBI Taxonomy" id="28885"/>
    <lineage>
        <taxon>Bacteria</taxon>
        <taxon>Pseudomonadati</taxon>
        <taxon>Pseudomonadota</taxon>
        <taxon>Gammaproteobacteria</taxon>
        <taxon>Thiotrichales</taxon>
        <taxon>Piscirickettsiaceae</taxon>
        <taxon>Hydrogenovibrio</taxon>
    </lineage>
</organism>
<dbReference type="SUPFAM" id="SSF81901">
    <property type="entry name" value="HCP-like"/>
    <property type="match status" value="1"/>
</dbReference>
<dbReference type="InterPro" id="IPR019734">
    <property type="entry name" value="TPR_rpt"/>
</dbReference>
<dbReference type="PROSITE" id="PS50005">
    <property type="entry name" value="TPR"/>
    <property type="match status" value="1"/>
</dbReference>
<dbReference type="Proteomes" id="UP000027341">
    <property type="component" value="Unassembled WGS sequence"/>
</dbReference>
<keyword evidence="2" id="KW-1133">Transmembrane helix</keyword>
<dbReference type="EMBL" id="JMIU01000001">
    <property type="protein sequence ID" value="KDN95571.1"/>
    <property type="molecule type" value="Genomic_DNA"/>
</dbReference>
<dbReference type="PROSITE" id="PS50293">
    <property type="entry name" value="TPR_REGION"/>
    <property type="match status" value="1"/>
</dbReference>
<keyword evidence="2" id="KW-0812">Transmembrane</keyword>
<dbReference type="RefSeq" id="WP_051623007.1">
    <property type="nucleotide sequence ID" value="NZ_AP020335.1"/>
</dbReference>
<evidence type="ECO:0000256" key="1">
    <source>
        <dbReference type="PROSITE-ProRule" id="PRU00339"/>
    </source>
</evidence>
<sequence length="613" mass="68685">MSVLLEALKKAAEEKKKQAGQSTHHETVEPIVMMSPSQESVETSVSDSLSATADMANDTEFDEPLALKFNFEVVEQPQKIDNSQVEQDTMASQEVSHVDVTHAATPLEVAEGFEVSLSEEMLVSENAAHLDSPSQEILNDGLAFRLQDSVQSKSTISDDLETRLAVSEFEADNTSRTADISNTIFDDSAPEEDPVKESVEIIPDSWETMHSESSPQNNDDELEASVKIIGSEEISASASNHYEHDWSLEQIPGYQRYGSTESQQKKTRLILPHLISKKTHLPSKWRLYFFSGILALLGLAYYAMLYFDQQSSVIDEDLQRYQILSKPRVVEPAMLSHAELQPKTPLSSYQQDIKQTDVTQSETVLSKAIESKMANKTVEAKVDKTPLKPQKQTGHKKAELVAQKFPKQITPKMTIVSRELESAVSMAFKAYQRSDWQSARRYYQQAYEEDSSSLPALFGLGAVAVQLGEQNKAVAYYQKVLALEPRNQLAQKAILSIQSLENSNQRTIDELKSLAEASPNDSEATFALGNAYAKRKDWVTAQSYYFKAYQHNSAQPIYVLNLAVSLDQLGEYRLAKQYYDEALAKSSVSSPEFDTNSIKRRLVVLNQFLSREQ</sequence>
<dbReference type="STRING" id="28885.EI16_04520"/>
<dbReference type="Gene3D" id="1.25.40.10">
    <property type="entry name" value="Tetratricopeptide repeat domain"/>
    <property type="match status" value="1"/>
</dbReference>
<keyword evidence="1" id="KW-0802">TPR repeat</keyword>
<dbReference type="AlphaFoldDB" id="A0A066ZYZ1"/>
<dbReference type="InterPro" id="IPR011990">
    <property type="entry name" value="TPR-like_helical_dom_sf"/>
</dbReference>
<evidence type="ECO:0000313" key="4">
    <source>
        <dbReference type="Proteomes" id="UP000027341"/>
    </source>
</evidence>
<dbReference type="PANTHER" id="PTHR12558:SF13">
    <property type="entry name" value="CELL DIVISION CYCLE PROTEIN 27 HOMOLOG"/>
    <property type="match status" value="1"/>
</dbReference>
<accession>A0A066ZYZ1</accession>
<feature type="repeat" description="TPR" evidence="1">
    <location>
        <begin position="454"/>
        <end position="487"/>
    </location>
</feature>
<dbReference type="Pfam" id="PF13432">
    <property type="entry name" value="TPR_16"/>
    <property type="match status" value="1"/>
</dbReference>
<evidence type="ECO:0000313" key="3">
    <source>
        <dbReference type="EMBL" id="KDN95571.1"/>
    </source>
</evidence>
<evidence type="ECO:0000256" key="2">
    <source>
        <dbReference type="SAM" id="Phobius"/>
    </source>
</evidence>
<proteinExistence type="predicted"/>
<comment type="caution">
    <text evidence="3">The sequence shown here is derived from an EMBL/GenBank/DDBJ whole genome shotgun (WGS) entry which is preliminary data.</text>
</comment>
<protein>
    <submittedName>
        <fullName evidence="3">Uncharacterized protein</fullName>
    </submittedName>
</protein>
<dbReference type="SMART" id="SM00028">
    <property type="entry name" value="TPR"/>
    <property type="match status" value="4"/>
</dbReference>
<gene>
    <name evidence="3" type="ORF">EI16_04520</name>
</gene>
<reference evidence="3 4" key="1">
    <citation type="submission" date="2014-04" db="EMBL/GenBank/DDBJ databases">
        <title>Draft genome sequence of Hydrogenovibrio marinus MH-110, a model organism for aerobic H2 metabolism.</title>
        <authorList>
            <person name="Cha H.J."/>
            <person name="Jo B.H."/>
            <person name="Hwang B.H."/>
        </authorList>
    </citation>
    <scope>NUCLEOTIDE SEQUENCE [LARGE SCALE GENOMIC DNA]</scope>
    <source>
        <strain evidence="3 4">MH-110</strain>
    </source>
</reference>
<feature type="transmembrane region" description="Helical" evidence="2">
    <location>
        <begin position="287"/>
        <end position="307"/>
    </location>
</feature>
<keyword evidence="2" id="KW-0472">Membrane</keyword>
<dbReference type="PANTHER" id="PTHR12558">
    <property type="entry name" value="CELL DIVISION CYCLE 16,23,27"/>
    <property type="match status" value="1"/>
</dbReference>
<name>A0A066ZYZ1_HYDMR</name>
<keyword evidence="4" id="KW-1185">Reference proteome</keyword>